<evidence type="ECO:0000313" key="1">
    <source>
        <dbReference type="EMBL" id="GLC24691.1"/>
    </source>
</evidence>
<sequence>MPDAGGRAPEPGESAPRLRPRTARAMIRIDPTASPTICTRTAVAHRDDPPDLLVERGEFVIAPDGSRIQGWLELSESCDGCGAPRVYAVAFDAYLCMRCNEWVEPACDDPDCEYCRRRPEKPLTAGGGCAPDVEC</sequence>
<evidence type="ECO:0000313" key="2">
    <source>
        <dbReference type="Proteomes" id="UP001161325"/>
    </source>
</evidence>
<reference evidence="1" key="1">
    <citation type="submission" date="2022-08" db="EMBL/GenBank/DDBJ databases">
        <title>Draft genome sequencing of Roseisolibacter agri AW1220.</title>
        <authorList>
            <person name="Tobiishi Y."/>
            <person name="Tonouchi A."/>
        </authorList>
    </citation>
    <scope>NUCLEOTIDE SEQUENCE</scope>
    <source>
        <strain evidence="1">AW1220</strain>
    </source>
</reference>
<keyword evidence="2" id="KW-1185">Reference proteome</keyword>
<protein>
    <submittedName>
        <fullName evidence="1">Uncharacterized protein</fullName>
    </submittedName>
</protein>
<accession>A0AA37Q807</accession>
<proteinExistence type="predicted"/>
<organism evidence="1 2">
    <name type="scientific">Roseisolibacter agri</name>
    <dbReference type="NCBI Taxonomy" id="2014610"/>
    <lineage>
        <taxon>Bacteria</taxon>
        <taxon>Pseudomonadati</taxon>
        <taxon>Gemmatimonadota</taxon>
        <taxon>Gemmatimonadia</taxon>
        <taxon>Gemmatimonadales</taxon>
        <taxon>Gemmatimonadaceae</taxon>
        <taxon>Roseisolibacter</taxon>
    </lineage>
</organism>
<comment type="caution">
    <text evidence="1">The sequence shown here is derived from an EMBL/GenBank/DDBJ whole genome shotgun (WGS) entry which is preliminary data.</text>
</comment>
<dbReference type="EMBL" id="BRXS01000002">
    <property type="protein sequence ID" value="GLC24691.1"/>
    <property type="molecule type" value="Genomic_DNA"/>
</dbReference>
<gene>
    <name evidence="1" type="ORF">rosag_12040</name>
</gene>
<dbReference type="AlphaFoldDB" id="A0AA37Q807"/>
<dbReference type="Proteomes" id="UP001161325">
    <property type="component" value="Unassembled WGS sequence"/>
</dbReference>
<name>A0AA37Q807_9BACT</name>